<proteinExistence type="predicted"/>
<reference evidence="2 3" key="1">
    <citation type="submission" date="2018-03" db="EMBL/GenBank/DDBJ databases">
        <title>Genomic Encyclopedia of Type Strains, Phase III (KMG-III): the genomes of soil and plant-associated and newly described type strains.</title>
        <authorList>
            <person name="Whitman W."/>
        </authorList>
    </citation>
    <scope>NUCLEOTIDE SEQUENCE [LARGE SCALE GENOMIC DNA]</scope>
    <source>
        <strain evidence="2 3">MWH-P2sevCIIIb</strain>
    </source>
</reference>
<dbReference type="AlphaFoldDB" id="A0A2T0XFG9"/>
<sequence>MQWLIGLVCFVAWLNHIFYCFGHAAWGFLVAGALFFPIGIIHGMWLWFQ</sequence>
<feature type="transmembrane region" description="Helical" evidence="1">
    <location>
        <begin position="24"/>
        <end position="48"/>
    </location>
</feature>
<name>A0A2T0XFG9_9BURK</name>
<keyword evidence="1" id="KW-1133">Transmembrane helix</keyword>
<organism evidence="2 3">
    <name type="scientific">Jezberella montanilacus</name>
    <dbReference type="NCBI Taxonomy" id="323426"/>
    <lineage>
        <taxon>Bacteria</taxon>
        <taxon>Pseudomonadati</taxon>
        <taxon>Pseudomonadota</taxon>
        <taxon>Betaproteobacteria</taxon>
        <taxon>Burkholderiales</taxon>
        <taxon>Alcaligenaceae</taxon>
        <taxon>Jezberella</taxon>
    </lineage>
</organism>
<evidence type="ECO:0000256" key="1">
    <source>
        <dbReference type="SAM" id="Phobius"/>
    </source>
</evidence>
<evidence type="ECO:0000313" key="3">
    <source>
        <dbReference type="Proteomes" id="UP000238308"/>
    </source>
</evidence>
<keyword evidence="3" id="KW-1185">Reference proteome</keyword>
<dbReference type="Proteomes" id="UP000238308">
    <property type="component" value="Unassembled WGS sequence"/>
</dbReference>
<keyword evidence="1" id="KW-0472">Membrane</keyword>
<protein>
    <submittedName>
        <fullName evidence="2">Uncharacterized protein</fullName>
    </submittedName>
</protein>
<comment type="caution">
    <text evidence="2">The sequence shown here is derived from an EMBL/GenBank/DDBJ whole genome shotgun (WGS) entry which is preliminary data.</text>
</comment>
<keyword evidence="1" id="KW-0812">Transmembrane</keyword>
<accession>A0A2T0XFG9</accession>
<gene>
    <name evidence="2" type="ORF">BCM14_2162</name>
</gene>
<evidence type="ECO:0000313" key="2">
    <source>
        <dbReference type="EMBL" id="PRY97698.1"/>
    </source>
</evidence>
<dbReference type="EMBL" id="PVTV01000014">
    <property type="protein sequence ID" value="PRY97698.1"/>
    <property type="molecule type" value="Genomic_DNA"/>
</dbReference>